<feature type="signal peptide" evidence="1">
    <location>
        <begin position="1"/>
        <end position="20"/>
    </location>
</feature>
<evidence type="ECO:0000313" key="2">
    <source>
        <dbReference type="EMBL" id="CDI79797.1"/>
    </source>
</evidence>
<reference evidence="2" key="2">
    <citation type="submission" date="2013-10" db="EMBL/GenBank/DDBJ databases">
        <authorList>
            <person name="Aslett M."/>
        </authorList>
    </citation>
    <scope>NUCLEOTIDE SEQUENCE</scope>
    <source>
        <strain evidence="2">Houghton</strain>
    </source>
</reference>
<dbReference type="GeneID" id="25272701"/>
<name>U6GJP6_EIMAC</name>
<sequence>MKRLLPLLLHLAAAAAPAAAAAAGATAAEAVDESHSVRTPEQQTCSAYSWLEQEISYLRNPPASAAAAPAAAAAAAADSTEALDENEPGDYVELSEEALQLALRKRPTALVLLADPRTALVLLADP</sequence>
<proteinExistence type="predicted"/>
<accession>U6GJP6</accession>
<dbReference type="VEuPathDB" id="ToxoDB:EAH_00046310"/>
<protein>
    <submittedName>
        <fullName evidence="2">Uncharacterized protein</fullName>
    </submittedName>
</protein>
<dbReference type="Proteomes" id="UP000018050">
    <property type="component" value="Unassembled WGS sequence"/>
</dbReference>
<dbReference type="RefSeq" id="XP_013250147.1">
    <property type="nucleotide sequence ID" value="XM_013394693.1"/>
</dbReference>
<dbReference type="AlphaFoldDB" id="U6GJP6"/>
<reference evidence="2" key="1">
    <citation type="submission" date="2013-10" db="EMBL/GenBank/DDBJ databases">
        <title>Genomic analysis of the causative agents of coccidiosis in chickens.</title>
        <authorList>
            <person name="Reid A.J."/>
            <person name="Blake D."/>
            <person name="Billington K."/>
            <person name="Browne H."/>
            <person name="Dunn M."/>
            <person name="Hung S."/>
            <person name="Kawahara F."/>
            <person name="Miranda-Saavedra D."/>
            <person name="Mourier T."/>
            <person name="Nagra H."/>
            <person name="Otto T.D."/>
            <person name="Rawlings N."/>
            <person name="Sanchez A."/>
            <person name="Sanders M."/>
            <person name="Subramaniam C."/>
            <person name="Tay Y."/>
            <person name="Dear P."/>
            <person name="Doerig C."/>
            <person name="Gruber A."/>
            <person name="Parkinson J."/>
            <person name="Shirley M."/>
            <person name="Wan K.L."/>
            <person name="Berriman M."/>
            <person name="Tomley F."/>
            <person name="Pain A."/>
        </authorList>
    </citation>
    <scope>NUCLEOTIDE SEQUENCE</scope>
    <source>
        <strain evidence="2">Houghton</strain>
    </source>
</reference>
<keyword evidence="1" id="KW-0732">Signal</keyword>
<feature type="non-terminal residue" evidence="2">
    <location>
        <position position="126"/>
    </location>
</feature>
<keyword evidence="3" id="KW-1185">Reference proteome</keyword>
<organism evidence="2 3">
    <name type="scientific">Eimeria acervulina</name>
    <name type="common">Coccidian parasite</name>
    <dbReference type="NCBI Taxonomy" id="5801"/>
    <lineage>
        <taxon>Eukaryota</taxon>
        <taxon>Sar</taxon>
        <taxon>Alveolata</taxon>
        <taxon>Apicomplexa</taxon>
        <taxon>Conoidasida</taxon>
        <taxon>Coccidia</taxon>
        <taxon>Eucoccidiorida</taxon>
        <taxon>Eimeriorina</taxon>
        <taxon>Eimeriidae</taxon>
        <taxon>Eimeria</taxon>
    </lineage>
</organism>
<gene>
    <name evidence="2" type="ORF">EAH_00046310</name>
</gene>
<dbReference type="OrthoDB" id="427280at2759"/>
<dbReference type="EMBL" id="HG671085">
    <property type="protein sequence ID" value="CDI79797.1"/>
    <property type="molecule type" value="Genomic_DNA"/>
</dbReference>
<evidence type="ECO:0000256" key="1">
    <source>
        <dbReference type="SAM" id="SignalP"/>
    </source>
</evidence>
<evidence type="ECO:0000313" key="3">
    <source>
        <dbReference type="Proteomes" id="UP000018050"/>
    </source>
</evidence>
<feature type="chain" id="PRO_5004671263" evidence="1">
    <location>
        <begin position="21"/>
        <end position="126"/>
    </location>
</feature>